<keyword evidence="1" id="KW-0812">Transmembrane</keyword>
<gene>
    <name evidence="2" type="ORF">GYN21_07430</name>
</gene>
<keyword evidence="3" id="KW-1185">Reference proteome</keyword>
<accession>A0ABT0ATZ7</accession>
<keyword evidence="1" id="KW-1133">Transmembrane helix</keyword>
<protein>
    <recommendedName>
        <fullName evidence="4">Gram-positive cocci surface proteins LPxTG domain-containing protein</fullName>
    </recommendedName>
</protein>
<evidence type="ECO:0008006" key="4">
    <source>
        <dbReference type="Google" id="ProtNLM"/>
    </source>
</evidence>
<keyword evidence="1" id="KW-0472">Membrane</keyword>
<dbReference type="RefSeq" id="WP_244034663.1">
    <property type="nucleotide sequence ID" value="NZ_JAAECS010000006.1"/>
</dbReference>
<proteinExistence type="predicted"/>
<evidence type="ECO:0000256" key="1">
    <source>
        <dbReference type="SAM" id="Phobius"/>
    </source>
</evidence>
<dbReference type="EMBL" id="JAAECS010000006">
    <property type="protein sequence ID" value="MCJ1990050.1"/>
    <property type="molecule type" value="Genomic_DNA"/>
</dbReference>
<evidence type="ECO:0000313" key="3">
    <source>
        <dbReference type="Proteomes" id="UP001522450"/>
    </source>
</evidence>
<evidence type="ECO:0000313" key="2">
    <source>
        <dbReference type="EMBL" id="MCJ1990050.1"/>
    </source>
</evidence>
<comment type="caution">
    <text evidence="2">The sequence shown here is derived from an EMBL/GenBank/DDBJ whole genome shotgun (WGS) entry which is preliminary data.</text>
</comment>
<organism evidence="2 3">
    <name type="scientific">Pseudolactococcus carnosus</name>
    <dbReference type="NCBI Taxonomy" id="2749961"/>
    <lineage>
        <taxon>Bacteria</taxon>
        <taxon>Bacillati</taxon>
        <taxon>Bacillota</taxon>
        <taxon>Bacilli</taxon>
        <taxon>Lactobacillales</taxon>
        <taxon>Streptococcaceae</taxon>
        <taxon>Pseudolactococcus</taxon>
    </lineage>
</organism>
<sequence length="94" mass="10040">MKIIKLTLTSILIGLTVLGPISKVSGDTKPQVKTEAGITFIDGTATAVGPSSNRLLPLGEQTIPSLICAGMILLVLVVLIIYIRKKMEVKHETK</sequence>
<reference evidence="2 3" key="1">
    <citation type="journal article" date="2022" name="Microbiol. Res.">
        <title>Comparative genome analysis, predicted lifestyle and antimicrobial strategies of Lactococcus carnosus and Lactococcus paracarnosus isolated from meat.</title>
        <authorList>
            <person name="Werum V."/>
            <person name="Ehrmann M."/>
            <person name="Vogel R."/>
            <person name="Hilgarth M."/>
        </authorList>
    </citation>
    <scope>NUCLEOTIDE SEQUENCE [LARGE SCALE GENOMIC DNA]</scope>
    <source>
        <strain evidence="2 3">TMW22177</strain>
    </source>
</reference>
<feature type="transmembrane region" description="Helical" evidence="1">
    <location>
        <begin position="63"/>
        <end position="83"/>
    </location>
</feature>
<name>A0ABT0ATZ7_9LACT</name>
<dbReference type="Proteomes" id="UP001522450">
    <property type="component" value="Unassembled WGS sequence"/>
</dbReference>